<dbReference type="RefSeq" id="WP_071138982.1">
    <property type="nucleotide sequence ID" value="NZ_CP035282.1"/>
</dbReference>
<dbReference type="PANTHER" id="PTHR43265:SF1">
    <property type="entry name" value="ESTERASE ESTD"/>
    <property type="match status" value="1"/>
</dbReference>
<evidence type="ECO:0000313" key="2">
    <source>
        <dbReference type="EMBL" id="QAT62177.1"/>
    </source>
</evidence>
<dbReference type="InterPro" id="IPR000073">
    <property type="entry name" value="AB_hydrolase_1"/>
</dbReference>
<gene>
    <name evidence="2" type="ORF">EQM13_11545</name>
</gene>
<dbReference type="PANTHER" id="PTHR43265">
    <property type="entry name" value="ESTERASE ESTD"/>
    <property type="match status" value="1"/>
</dbReference>
<evidence type="ECO:0000259" key="1">
    <source>
        <dbReference type="Pfam" id="PF00561"/>
    </source>
</evidence>
<dbReference type="GO" id="GO:0052689">
    <property type="term" value="F:carboxylic ester hydrolase activity"/>
    <property type="evidence" value="ECO:0007669"/>
    <property type="project" value="TreeGrafter"/>
</dbReference>
<dbReference type="EMBL" id="CP035282">
    <property type="protein sequence ID" value="QAT62177.1"/>
    <property type="molecule type" value="Genomic_DNA"/>
</dbReference>
<protein>
    <submittedName>
        <fullName evidence="2">Alpha/beta fold hydrolase</fullName>
    </submittedName>
</protein>
<dbReference type="Pfam" id="PF00561">
    <property type="entry name" value="Abhydrolase_1"/>
    <property type="match status" value="1"/>
</dbReference>
<dbReference type="Proteomes" id="UP000287969">
    <property type="component" value="Chromosome"/>
</dbReference>
<organism evidence="2 3">
    <name type="scientific">Acidilutibacter cellobiosedens</name>
    <dbReference type="NCBI Taxonomy" id="2507161"/>
    <lineage>
        <taxon>Bacteria</taxon>
        <taxon>Bacillati</taxon>
        <taxon>Bacillota</taxon>
        <taxon>Tissierellia</taxon>
        <taxon>Tissierellales</taxon>
        <taxon>Acidilutibacteraceae</taxon>
        <taxon>Acidilutibacter</taxon>
    </lineage>
</organism>
<dbReference type="Gene3D" id="3.40.50.1820">
    <property type="entry name" value="alpha/beta hydrolase"/>
    <property type="match status" value="1"/>
</dbReference>
<feature type="domain" description="AB hydrolase-1" evidence="1">
    <location>
        <begin position="28"/>
        <end position="137"/>
    </location>
</feature>
<reference evidence="3" key="1">
    <citation type="submission" date="2019-01" db="EMBL/GenBank/DDBJ databases">
        <title>Draft genomes of a novel of Sporanaerobacter strains.</title>
        <authorList>
            <person name="Ma S."/>
        </authorList>
    </citation>
    <scope>NUCLEOTIDE SEQUENCE [LARGE SCALE GENOMIC DNA]</scope>
    <source>
        <strain evidence="3">NJN-17</strain>
    </source>
</reference>
<evidence type="ECO:0000313" key="3">
    <source>
        <dbReference type="Proteomes" id="UP000287969"/>
    </source>
</evidence>
<dbReference type="InterPro" id="IPR053145">
    <property type="entry name" value="AB_hydrolase_Est10"/>
</dbReference>
<keyword evidence="3" id="KW-1185">Reference proteome</keyword>
<dbReference type="InterPro" id="IPR029058">
    <property type="entry name" value="AB_hydrolase_fold"/>
</dbReference>
<keyword evidence="2" id="KW-0378">Hydrolase</keyword>
<accession>A0A410QDV8</accession>
<sequence length="254" mass="28604">MEKPVVITHNNQNMIGMLHETSDKKTSPWIIMIQGIGDAKAEKHRMFIKIGRRLANKGINSLRIDLLGYGDSEGDFEDITVSEEINQVITCIDWLKHNKNAKDIGLLGYSLGGCVAACTAARIKEIKTLVLWSPVSNLYWNLLNYIGEEEFLKGLDGKTICIPDGDALKGNFFKELAQIDPVEEIKTYQNPILLIQGTSDTAISPINAYRYRESFTNLNSTVHFIEGAGHTYDKLEHEKQLLDSTEEWFAKTLL</sequence>
<proteinExistence type="predicted"/>
<dbReference type="AlphaFoldDB" id="A0A410QDV8"/>
<name>A0A410QDV8_9FIRM</name>
<dbReference type="KEGG" id="spoa:EQM13_11545"/>
<dbReference type="OrthoDB" id="9780269at2"/>
<dbReference type="SUPFAM" id="SSF53474">
    <property type="entry name" value="alpha/beta-Hydrolases"/>
    <property type="match status" value="1"/>
</dbReference>